<dbReference type="AlphaFoldDB" id="A0AAW1TL91"/>
<sequence length="403" mass="47247">MEKDDEFLHTFFSNISQLCFDKAKENIEKEREIHRSSPLSPWMSFLNFLQHFSLSEKSYIDIGFLQTKNKGFLRKDNSLRAVYENMKVDLRRLEESFRLNNKRVQNYCQNIFQFLCARLSLMELYEKIYQMGLGKHLRYIELLNQAETIIQQNALCFTDISLTPVKATFNLECEILQQLFKALIELQRLQFLPSLALIQGAHARLTAWEGKMQNRESWKLGFLKNNPLPALFQWLQKLKGIILSKYSLYFHNILAQQTTPNDMRGICAKLQHDHYQKMVTFQKKHDAAYVILLSDNQVVSADYDSFPIIVSYPPKSPPQLETIMRMISDTVSELLIVDKVIYKFSTQDLCTYVITTVEPNIYLVIIFESKKSEKDSFIDNFISEMCTNLRCTKVFTSLKYTSK</sequence>
<accession>A0AAW1TL91</accession>
<gene>
    <name evidence="1" type="ORF">WA026_009945</name>
</gene>
<dbReference type="EMBL" id="JARQZJ010000004">
    <property type="protein sequence ID" value="KAK9870985.1"/>
    <property type="molecule type" value="Genomic_DNA"/>
</dbReference>
<dbReference type="PANTHER" id="PTHR31581:SF1">
    <property type="entry name" value="KICSTOR SUBUNIT 2"/>
    <property type="match status" value="1"/>
</dbReference>
<dbReference type="Gene3D" id="1.10.3450.30">
    <property type="match status" value="1"/>
</dbReference>
<keyword evidence="2" id="KW-1185">Reference proteome</keyword>
<dbReference type="GO" id="GO:0061462">
    <property type="term" value="P:protein localization to lysosome"/>
    <property type="evidence" value="ECO:0007669"/>
    <property type="project" value="TreeGrafter"/>
</dbReference>
<dbReference type="GO" id="GO:0042149">
    <property type="term" value="P:cellular response to glucose starvation"/>
    <property type="evidence" value="ECO:0007669"/>
    <property type="project" value="TreeGrafter"/>
</dbReference>
<dbReference type="Proteomes" id="UP001431783">
    <property type="component" value="Unassembled WGS sequence"/>
</dbReference>
<dbReference type="SUPFAM" id="SSF158548">
    <property type="entry name" value="FLJ32549 domain-like"/>
    <property type="match status" value="1"/>
</dbReference>
<proteinExistence type="predicted"/>
<dbReference type="GO" id="GO:1904262">
    <property type="term" value="P:negative regulation of TORC1 signaling"/>
    <property type="evidence" value="ECO:0007669"/>
    <property type="project" value="TreeGrafter"/>
</dbReference>
<reference evidence="1 2" key="1">
    <citation type="submission" date="2023-03" db="EMBL/GenBank/DDBJ databases">
        <title>Genome insight into feeding habits of ladybird beetles.</title>
        <authorList>
            <person name="Li H.-S."/>
            <person name="Huang Y.-H."/>
            <person name="Pang H."/>
        </authorList>
    </citation>
    <scope>NUCLEOTIDE SEQUENCE [LARGE SCALE GENOMIC DNA]</scope>
    <source>
        <strain evidence="1">SYSU_2023b</strain>
        <tissue evidence="1">Whole body</tissue>
    </source>
</reference>
<organism evidence="1 2">
    <name type="scientific">Henosepilachna vigintioctopunctata</name>
    <dbReference type="NCBI Taxonomy" id="420089"/>
    <lineage>
        <taxon>Eukaryota</taxon>
        <taxon>Metazoa</taxon>
        <taxon>Ecdysozoa</taxon>
        <taxon>Arthropoda</taxon>
        <taxon>Hexapoda</taxon>
        <taxon>Insecta</taxon>
        <taxon>Pterygota</taxon>
        <taxon>Neoptera</taxon>
        <taxon>Endopterygota</taxon>
        <taxon>Coleoptera</taxon>
        <taxon>Polyphaga</taxon>
        <taxon>Cucujiformia</taxon>
        <taxon>Coccinelloidea</taxon>
        <taxon>Coccinellidae</taxon>
        <taxon>Epilachninae</taxon>
        <taxon>Epilachnini</taxon>
        <taxon>Henosepilachna</taxon>
    </lineage>
</organism>
<protein>
    <submittedName>
        <fullName evidence="1">Uncharacterized protein</fullName>
    </submittedName>
</protein>
<dbReference type="Pfam" id="PF09404">
    <property type="entry name" value="C12orf66_like"/>
    <property type="match status" value="1"/>
</dbReference>
<dbReference type="PANTHER" id="PTHR31581">
    <property type="entry name" value="KICSTOR COMPLEX PROTEIN C12ORF66"/>
    <property type="match status" value="1"/>
</dbReference>
<dbReference type="InterPro" id="IPR038060">
    <property type="entry name" value="C12orf66-like_central_sf"/>
</dbReference>
<evidence type="ECO:0000313" key="2">
    <source>
        <dbReference type="Proteomes" id="UP001431783"/>
    </source>
</evidence>
<name>A0AAW1TL91_9CUCU</name>
<comment type="caution">
    <text evidence="1">The sequence shown here is derived from an EMBL/GenBank/DDBJ whole genome shotgun (WGS) entry which is preliminary data.</text>
</comment>
<dbReference type="GO" id="GO:0034198">
    <property type="term" value="P:cellular response to amino acid starvation"/>
    <property type="evidence" value="ECO:0007669"/>
    <property type="project" value="TreeGrafter"/>
</dbReference>
<evidence type="ECO:0000313" key="1">
    <source>
        <dbReference type="EMBL" id="KAK9870985.1"/>
    </source>
</evidence>
<dbReference type="InterPro" id="IPR018544">
    <property type="entry name" value="KICS_2"/>
</dbReference>
<dbReference type="SUPFAM" id="SSF160651">
    <property type="entry name" value="FLJ32549 C-terminal domain-like"/>
    <property type="match status" value="1"/>
</dbReference>